<feature type="compositionally biased region" description="Basic and acidic residues" evidence="1">
    <location>
        <begin position="147"/>
        <end position="157"/>
    </location>
</feature>
<comment type="caution">
    <text evidence="3">The sequence shown here is derived from an EMBL/GenBank/DDBJ whole genome shotgun (WGS) entry which is preliminary data.</text>
</comment>
<name>A0A1A0W931_MYCPR</name>
<keyword evidence="2" id="KW-0812">Transmembrane</keyword>
<protein>
    <recommendedName>
        <fullName evidence="5">DUF2637 domain-containing protein</fullName>
    </recommendedName>
</protein>
<feature type="region of interest" description="Disordered" evidence="1">
    <location>
        <begin position="121"/>
        <end position="169"/>
    </location>
</feature>
<feature type="transmembrane region" description="Helical" evidence="2">
    <location>
        <begin position="64"/>
        <end position="86"/>
    </location>
</feature>
<feature type="compositionally biased region" description="Acidic residues" evidence="1">
    <location>
        <begin position="136"/>
        <end position="146"/>
    </location>
</feature>
<feature type="transmembrane region" description="Helical" evidence="2">
    <location>
        <begin position="32"/>
        <end position="52"/>
    </location>
</feature>
<evidence type="ECO:0000256" key="2">
    <source>
        <dbReference type="SAM" id="Phobius"/>
    </source>
</evidence>
<dbReference type="RefSeq" id="WP_064880927.1">
    <property type="nucleotide sequence ID" value="NZ_LZSY01000065.1"/>
</dbReference>
<feature type="compositionally biased region" description="Polar residues" evidence="1">
    <location>
        <begin position="122"/>
        <end position="135"/>
    </location>
</feature>
<dbReference type="InterPro" id="IPR021235">
    <property type="entry name" value="DUF2637"/>
</dbReference>
<evidence type="ECO:0000313" key="4">
    <source>
        <dbReference type="Proteomes" id="UP000094008"/>
    </source>
</evidence>
<evidence type="ECO:0008006" key="5">
    <source>
        <dbReference type="Google" id="ProtNLM"/>
    </source>
</evidence>
<sequence length="249" mass="27174">MTFLVGTFSFMLSFHALRDLGARSHIPAEWAWMWPAIIDGTILLATLGVVTLASAPERQHDRSYFWKLLIGSATASIAFNMIHAYLPTDAPLPVALSALIAATAPISLLLTTHGLVVLGRKSTPTTSDMDTQSGEAESENADPDDNEPSRETEDATPHRAHGQPRKQRAIDVRDYARWNDMASAVVARAPIHGLNQTQVATALYLSYDKAWGQREVGEELKISHNTVGKIINTCAQLMREGQVMVAEAS</sequence>
<keyword evidence="2" id="KW-0472">Membrane</keyword>
<dbReference type="AlphaFoldDB" id="A0A1A0W931"/>
<evidence type="ECO:0000313" key="3">
    <source>
        <dbReference type="EMBL" id="OBB92929.1"/>
    </source>
</evidence>
<organism evidence="3 4">
    <name type="scientific">Mycolicibacterium peregrinum</name>
    <name type="common">Mycobacterium peregrinum</name>
    <dbReference type="NCBI Taxonomy" id="43304"/>
    <lineage>
        <taxon>Bacteria</taxon>
        <taxon>Bacillati</taxon>
        <taxon>Actinomycetota</taxon>
        <taxon>Actinomycetes</taxon>
        <taxon>Mycobacteriales</taxon>
        <taxon>Mycobacteriaceae</taxon>
        <taxon>Mycolicibacterium</taxon>
    </lineage>
</organism>
<reference evidence="4" key="1">
    <citation type="submission" date="2016-06" db="EMBL/GenBank/DDBJ databases">
        <authorList>
            <person name="Sutton G."/>
            <person name="Brinkac L."/>
            <person name="Sanka R."/>
            <person name="Adams M."/>
            <person name="Lau E."/>
            <person name="Mehaffy C."/>
            <person name="Tameris M."/>
            <person name="Hatherill M."/>
            <person name="Hanekom W."/>
            <person name="Mahomed H."/>
            <person name="Mcshane H."/>
        </authorList>
    </citation>
    <scope>NUCLEOTIDE SEQUENCE [LARGE SCALE GENOMIC DNA]</scope>
    <source>
        <strain evidence="4">852002-10433_SCH5171157</strain>
    </source>
</reference>
<feature type="transmembrane region" description="Helical" evidence="2">
    <location>
        <begin position="92"/>
        <end position="119"/>
    </location>
</feature>
<keyword evidence="2" id="KW-1133">Transmembrane helix</keyword>
<gene>
    <name evidence="3" type="ORF">A5779_21460</name>
</gene>
<dbReference type="Pfam" id="PF10935">
    <property type="entry name" value="DUF2637"/>
    <property type="match status" value="1"/>
</dbReference>
<accession>A0A1A0W931</accession>
<dbReference type="Proteomes" id="UP000094008">
    <property type="component" value="Unassembled WGS sequence"/>
</dbReference>
<dbReference type="EMBL" id="LZSY01000065">
    <property type="protein sequence ID" value="OBB92929.1"/>
    <property type="molecule type" value="Genomic_DNA"/>
</dbReference>
<feature type="compositionally biased region" description="Basic residues" evidence="1">
    <location>
        <begin position="158"/>
        <end position="167"/>
    </location>
</feature>
<proteinExistence type="predicted"/>
<evidence type="ECO:0000256" key="1">
    <source>
        <dbReference type="SAM" id="MobiDB-lite"/>
    </source>
</evidence>